<keyword evidence="5" id="KW-0547">Nucleotide-binding</keyword>
<dbReference type="EMBL" id="JAGSOV010000022">
    <property type="protein sequence ID" value="MCO1655424.1"/>
    <property type="molecule type" value="Genomic_DNA"/>
</dbReference>
<dbReference type="SUPFAM" id="SSF52540">
    <property type="entry name" value="P-loop containing nucleoside triphosphate hydrolases"/>
    <property type="match status" value="1"/>
</dbReference>
<evidence type="ECO:0000256" key="4">
    <source>
        <dbReference type="ARBA" id="ARBA00022475"/>
    </source>
</evidence>
<dbReference type="InterPro" id="IPR003439">
    <property type="entry name" value="ABC_transporter-like_ATP-bd"/>
</dbReference>
<proteinExistence type="inferred from homology"/>
<organism evidence="9 10">
    <name type="scientific">Pseudonocardia humida</name>
    <dbReference type="NCBI Taxonomy" id="2800819"/>
    <lineage>
        <taxon>Bacteria</taxon>
        <taxon>Bacillati</taxon>
        <taxon>Actinomycetota</taxon>
        <taxon>Actinomycetes</taxon>
        <taxon>Pseudonocardiales</taxon>
        <taxon>Pseudonocardiaceae</taxon>
        <taxon>Pseudonocardia</taxon>
    </lineage>
</organism>
<evidence type="ECO:0000256" key="3">
    <source>
        <dbReference type="ARBA" id="ARBA00022448"/>
    </source>
</evidence>
<evidence type="ECO:0000256" key="6">
    <source>
        <dbReference type="ARBA" id="ARBA00022840"/>
    </source>
</evidence>
<dbReference type="Proteomes" id="UP001165283">
    <property type="component" value="Unassembled WGS sequence"/>
</dbReference>
<dbReference type="InterPro" id="IPR017871">
    <property type="entry name" value="ABC_transporter-like_CS"/>
</dbReference>
<dbReference type="PROSITE" id="PS50893">
    <property type="entry name" value="ABC_TRANSPORTER_2"/>
    <property type="match status" value="1"/>
</dbReference>
<dbReference type="NCBIfam" id="TIGR01727">
    <property type="entry name" value="oligo_HPY"/>
    <property type="match status" value="1"/>
</dbReference>
<dbReference type="PROSITE" id="PS00211">
    <property type="entry name" value="ABC_TRANSPORTER_1"/>
    <property type="match status" value="1"/>
</dbReference>
<sequence length="329" mass="35502">MVVEDLEVRFATDGGWLTVLDGVSFSVGRGETVGIVGESGSGKTVTSLSVLGLLPPHSSRITRGSVRLDGVELVGMARRKLEAVRGDDISMIFQEPMTSLNPAFKVGDQIAEVVRRHRGGSWRSATARAVEVLDEVGIPDAARRARSFPHEFSGGMRQRVMIAMAMACRPKVIIADEPTTALDVTIQAQVLDLMRTMSREHGTAVVFVTHDLGVVADICDRAVVMYAGQVVEQAVVDDLYHRPRHPYTAALMTAMPQLTGRSGRLATIPGRTPAPGSMPAGCRFHPRCAHAVDRCVDGDADGRVEIRELAGGRSSRCLRVHELTLEGTE</sequence>
<evidence type="ECO:0000313" key="9">
    <source>
        <dbReference type="EMBL" id="MCO1655424.1"/>
    </source>
</evidence>
<dbReference type="Gene3D" id="3.40.50.300">
    <property type="entry name" value="P-loop containing nucleotide triphosphate hydrolases"/>
    <property type="match status" value="1"/>
</dbReference>
<keyword evidence="4" id="KW-1003">Cell membrane</keyword>
<feature type="domain" description="ABC transporter" evidence="8">
    <location>
        <begin position="3"/>
        <end position="252"/>
    </location>
</feature>
<dbReference type="SMART" id="SM00382">
    <property type="entry name" value="AAA"/>
    <property type="match status" value="1"/>
</dbReference>
<dbReference type="PANTHER" id="PTHR43297:SF2">
    <property type="entry name" value="DIPEPTIDE TRANSPORT ATP-BINDING PROTEIN DPPD"/>
    <property type="match status" value="1"/>
</dbReference>
<dbReference type="InterPro" id="IPR003593">
    <property type="entry name" value="AAA+_ATPase"/>
</dbReference>
<dbReference type="PANTHER" id="PTHR43297">
    <property type="entry name" value="OLIGOPEPTIDE TRANSPORT ATP-BINDING PROTEIN APPD"/>
    <property type="match status" value="1"/>
</dbReference>
<accession>A0ABT0ZXP2</accession>
<keyword evidence="7" id="KW-0472">Membrane</keyword>
<evidence type="ECO:0000259" key="8">
    <source>
        <dbReference type="PROSITE" id="PS50893"/>
    </source>
</evidence>
<gene>
    <name evidence="9" type="ORF">KDL28_10205</name>
</gene>
<dbReference type="Pfam" id="PF08352">
    <property type="entry name" value="oligo_HPY"/>
    <property type="match status" value="1"/>
</dbReference>
<dbReference type="InterPro" id="IPR027417">
    <property type="entry name" value="P-loop_NTPase"/>
</dbReference>
<dbReference type="CDD" id="cd03257">
    <property type="entry name" value="ABC_NikE_OppD_transporters"/>
    <property type="match status" value="1"/>
</dbReference>
<comment type="subcellular location">
    <subcellularLocation>
        <location evidence="1">Cell membrane</location>
        <topology evidence="1">Peripheral membrane protein</topology>
    </subcellularLocation>
</comment>
<reference evidence="9" key="1">
    <citation type="submission" date="2021-04" db="EMBL/GenBank/DDBJ databases">
        <title>Pseudonocardia sp. nov., isolated from sandy soil of mangrove forest.</title>
        <authorList>
            <person name="Zan Z."/>
            <person name="Huang R."/>
            <person name="Liu W."/>
        </authorList>
    </citation>
    <scope>NUCLEOTIDE SEQUENCE</scope>
    <source>
        <strain evidence="9">S2-4</strain>
    </source>
</reference>
<evidence type="ECO:0000256" key="1">
    <source>
        <dbReference type="ARBA" id="ARBA00004202"/>
    </source>
</evidence>
<protein>
    <submittedName>
        <fullName evidence="9">ABC transporter ATP-binding protein</fullName>
    </submittedName>
</protein>
<evidence type="ECO:0000256" key="2">
    <source>
        <dbReference type="ARBA" id="ARBA00005417"/>
    </source>
</evidence>
<dbReference type="Pfam" id="PF00005">
    <property type="entry name" value="ABC_tran"/>
    <property type="match status" value="1"/>
</dbReference>
<evidence type="ECO:0000313" key="10">
    <source>
        <dbReference type="Proteomes" id="UP001165283"/>
    </source>
</evidence>
<dbReference type="InterPro" id="IPR050388">
    <property type="entry name" value="ABC_Ni/Peptide_Import"/>
</dbReference>
<evidence type="ECO:0000256" key="5">
    <source>
        <dbReference type="ARBA" id="ARBA00022741"/>
    </source>
</evidence>
<keyword evidence="10" id="KW-1185">Reference proteome</keyword>
<dbReference type="GO" id="GO:0005524">
    <property type="term" value="F:ATP binding"/>
    <property type="evidence" value="ECO:0007669"/>
    <property type="project" value="UniProtKB-KW"/>
</dbReference>
<name>A0ABT0ZXP2_9PSEU</name>
<evidence type="ECO:0000256" key="7">
    <source>
        <dbReference type="ARBA" id="ARBA00023136"/>
    </source>
</evidence>
<comment type="caution">
    <text evidence="9">The sequence shown here is derived from an EMBL/GenBank/DDBJ whole genome shotgun (WGS) entry which is preliminary data.</text>
</comment>
<dbReference type="InterPro" id="IPR013563">
    <property type="entry name" value="Oligopep_ABC_C"/>
</dbReference>
<comment type="similarity">
    <text evidence="2">Belongs to the ABC transporter superfamily.</text>
</comment>
<keyword evidence="6 9" id="KW-0067">ATP-binding</keyword>
<keyword evidence="3" id="KW-0813">Transport</keyword>